<dbReference type="Proteomes" id="UP000054783">
    <property type="component" value="Unassembled WGS sequence"/>
</dbReference>
<organism evidence="1 2">
    <name type="scientific">Trichinella patagoniensis</name>
    <dbReference type="NCBI Taxonomy" id="990121"/>
    <lineage>
        <taxon>Eukaryota</taxon>
        <taxon>Metazoa</taxon>
        <taxon>Ecdysozoa</taxon>
        <taxon>Nematoda</taxon>
        <taxon>Enoplea</taxon>
        <taxon>Dorylaimia</taxon>
        <taxon>Trichinellida</taxon>
        <taxon>Trichinellidae</taxon>
        <taxon>Trichinella</taxon>
    </lineage>
</organism>
<dbReference type="AlphaFoldDB" id="A0A0V0YZL6"/>
<proteinExistence type="predicted"/>
<gene>
    <name evidence="1" type="ORF">T12_2483</name>
</gene>
<name>A0A0V0YZL6_9BILA</name>
<protein>
    <submittedName>
        <fullName evidence="1">Uncharacterized protein</fullName>
    </submittedName>
</protein>
<evidence type="ECO:0000313" key="1">
    <source>
        <dbReference type="EMBL" id="KRY05633.1"/>
    </source>
</evidence>
<sequence length="47" mass="5476">MQLVDNQKRVSFVNNGRRELKETRPSIWKIPCQAIMFGVSEKRPSSN</sequence>
<comment type="caution">
    <text evidence="1">The sequence shown here is derived from an EMBL/GenBank/DDBJ whole genome shotgun (WGS) entry which is preliminary data.</text>
</comment>
<reference evidence="1 2" key="1">
    <citation type="submission" date="2015-01" db="EMBL/GenBank/DDBJ databases">
        <title>Evolution of Trichinella species and genotypes.</title>
        <authorList>
            <person name="Korhonen P.K."/>
            <person name="Edoardo P."/>
            <person name="Giuseppe L.R."/>
            <person name="Gasser R.B."/>
        </authorList>
    </citation>
    <scope>NUCLEOTIDE SEQUENCE [LARGE SCALE GENOMIC DNA]</scope>
    <source>
        <strain evidence="1">ISS2496</strain>
    </source>
</reference>
<keyword evidence="2" id="KW-1185">Reference proteome</keyword>
<accession>A0A0V0YZL6</accession>
<evidence type="ECO:0000313" key="2">
    <source>
        <dbReference type="Proteomes" id="UP000054783"/>
    </source>
</evidence>
<dbReference type="EMBL" id="JYDQ01001193">
    <property type="protein sequence ID" value="KRY05633.1"/>
    <property type="molecule type" value="Genomic_DNA"/>
</dbReference>